<keyword evidence="1" id="KW-0732">Signal</keyword>
<accession>E3M2N4</accession>
<protein>
    <recommendedName>
        <fullName evidence="4">Phospholipase A2 domain-containing protein</fullName>
    </recommendedName>
</protein>
<dbReference type="InterPro" id="IPR036444">
    <property type="entry name" value="PLipase_A2_dom_sf"/>
</dbReference>
<sequence>MRIHLSLILLSFVVTSYSWECGIGAISSKISWLIAAPFDKRYVNSCCKQHDRHYEQYQCGRGYYTKEEADDIFCNCLNNSNSWWTRWITKPIFCAAVRMHRWFQSRFIDIC</sequence>
<keyword evidence="3" id="KW-1185">Reference proteome</keyword>
<dbReference type="OrthoDB" id="5850739at2759"/>
<evidence type="ECO:0008006" key="4">
    <source>
        <dbReference type="Google" id="ProtNLM"/>
    </source>
</evidence>
<dbReference type="HOGENOM" id="CLU_162890_0_0_1"/>
<dbReference type="EMBL" id="DS268422">
    <property type="protein sequence ID" value="EFO89842.1"/>
    <property type="molecule type" value="Genomic_DNA"/>
</dbReference>
<name>E3M2N4_CAERE</name>
<organism evidence="3">
    <name type="scientific">Caenorhabditis remanei</name>
    <name type="common">Caenorhabditis vulgaris</name>
    <dbReference type="NCBI Taxonomy" id="31234"/>
    <lineage>
        <taxon>Eukaryota</taxon>
        <taxon>Metazoa</taxon>
        <taxon>Ecdysozoa</taxon>
        <taxon>Nematoda</taxon>
        <taxon>Chromadorea</taxon>
        <taxon>Rhabditida</taxon>
        <taxon>Rhabditina</taxon>
        <taxon>Rhabditomorpha</taxon>
        <taxon>Rhabditoidea</taxon>
        <taxon>Rhabditidae</taxon>
        <taxon>Peloderinae</taxon>
        <taxon>Caenorhabditis</taxon>
    </lineage>
</organism>
<feature type="chain" id="PRO_5003175976" description="Phospholipase A2 domain-containing protein" evidence="1">
    <location>
        <begin position="19"/>
        <end position="111"/>
    </location>
</feature>
<dbReference type="AlphaFoldDB" id="E3M2N4"/>
<evidence type="ECO:0000313" key="2">
    <source>
        <dbReference type="EMBL" id="EFO89842.1"/>
    </source>
</evidence>
<dbReference type="SUPFAM" id="SSF48619">
    <property type="entry name" value="Phospholipase A2, PLA2"/>
    <property type="match status" value="1"/>
</dbReference>
<feature type="signal peptide" evidence="1">
    <location>
        <begin position="1"/>
        <end position="18"/>
    </location>
</feature>
<gene>
    <name evidence="2" type="ORF">CRE_07459</name>
</gene>
<dbReference type="PANTHER" id="PTHR34228:SF5">
    <property type="entry name" value="PHOSPHOLIPASE A(2)-RELATED"/>
    <property type="match status" value="1"/>
</dbReference>
<dbReference type="GO" id="GO:0050482">
    <property type="term" value="P:arachidonate secretion"/>
    <property type="evidence" value="ECO:0007669"/>
    <property type="project" value="InterPro"/>
</dbReference>
<dbReference type="Proteomes" id="UP000008281">
    <property type="component" value="Unassembled WGS sequence"/>
</dbReference>
<reference evidence="2" key="1">
    <citation type="submission" date="2007-07" db="EMBL/GenBank/DDBJ databases">
        <title>PCAP assembly of the Caenorhabditis remanei genome.</title>
        <authorList>
            <consortium name="The Caenorhabditis remanei Sequencing Consortium"/>
            <person name="Wilson R.K."/>
        </authorList>
    </citation>
    <scope>NUCLEOTIDE SEQUENCE [LARGE SCALE GENOMIC DNA]</scope>
    <source>
        <strain evidence="2">PB4641</strain>
    </source>
</reference>
<dbReference type="PANTHER" id="PTHR34228">
    <property type="entry name" value="PROTEIN CBG09474-RELATED"/>
    <property type="match status" value="1"/>
</dbReference>
<proteinExistence type="predicted"/>
<dbReference type="InParanoid" id="E3M2N4"/>
<dbReference type="GO" id="GO:0006644">
    <property type="term" value="P:phospholipid metabolic process"/>
    <property type="evidence" value="ECO:0007669"/>
    <property type="project" value="InterPro"/>
</dbReference>
<evidence type="ECO:0000256" key="1">
    <source>
        <dbReference type="SAM" id="SignalP"/>
    </source>
</evidence>
<dbReference type="GO" id="GO:0004623">
    <property type="term" value="F:phospholipase A2 activity"/>
    <property type="evidence" value="ECO:0007669"/>
    <property type="project" value="InterPro"/>
</dbReference>
<dbReference type="OMA" id="IFCECLA"/>
<dbReference type="InterPro" id="IPR053322">
    <property type="entry name" value="PLA2-like"/>
</dbReference>
<evidence type="ECO:0000313" key="3">
    <source>
        <dbReference type="Proteomes" id="UP000008281"/>
    </source>
</evidence>